<evidence type="ECO:0000313" key="4">
    <source>
        <dbReference type="Proteomes" id="UP000504636"/>
    </source>
</evidence>
<reference evidence="3 5" key="1">
    <citation type="journal article" date="2020" name="Stud. Mycol.">
        <title>101 Dothideomycetes genomes: a test case for predicting lifestyles and emergence of pathogens.</title>
        <authorList>
            <person name="Haridas S."/>
            <person name="Albert R."/>
            <person name="Binder M."/>
            <person name="Bloem J."/>
            <person name="Labutti K."/>
            <person name="Salamov A."/>
            <person name="Andreopoulos B."/>
            <person name="Baker S."/>
            <person name="Barry K."/>
            <person name="Bills G."/>
            <person name="Bluhm B."/>
            <person name="Cannon C."/>
            <person name="Castanera R."/>
            <person name="Culley D."/>
            <person name="Daum C."/>
            <person name="Ezra D."/>
            <person name="Gonzalez J."/>
            <person name="Henrissat B."/>
            <person name="Kuo A."/>
            <person name="Liang C."/>
            <person name="Lipzen A."/>
            <person name="Lutzoni F."/>
            <person name="Magnuson J."/>
            <person name="Mondo S."/>
            <person name="Nolan M."/>
            <person name="Ohm R."/>
            <person name="Pangilinan J."/>
            <person name="Park H.-J."/>
            <person name="Ramirez L."/>
            <person name="Alfaro M."/>
            <person name="Sun H."/>
            <person name="Tritt A."/>
            <person name="Yoshinaga Y."/>
            <person name="Zwiers L.-H."/>
            <person name="Turgeon B."/>
            <person name="Goodwin S."/>
            <person name="Spatafora J."/>
            <person name="Crous P."/>
            <person name="Grigoriev I."/>
        </authorList>
    </citation>
    <scope>NUCLEOTIDE SEQUENCE</scope>
    <source>
        <strain evidence="3 5">CBS 304.34</strain>
    </source>
</reference>
<reference evidence="5" key="3">
    <citation type="submission" date="2025-04" db="UniProtKB">
        <authorList>
            <consortium name="RefSeq"/>
        </authorList>
    </citation>
    <scope>IDENTIFICATION</scope>
    <source>
        <strain evidence="5">CBS 304.34</strain>
    </source>
</reference>
<proteinExistence type="predicted"/>
<evidence type="ECO:0000313" key="3">
    <source>
        <dbReference type="EMBL" id="KAF2806379.1"/>
    </source>
</evidence>
<feature type="chain" id="PRO_5044629007" evidence="2">
    <location>
        <begin position="23"/>
        <end position="226"/>
    </location>
</feature>
<evidence type="ECO:0000256" key="2">
    <source>
        <dbReference type="SAM" id="SignalP"/>
    </source>
</evidence>
<accession>A0A6A6YCQ5</accession>
<gene>
    <name evidence="3 5" type="ORF">BDZ99DRAFT_573904</name>
</gene>
<keyword evidence="1" id="KW-1133">Transmembrane helix</keyword>
<reference evidence="5" key="2">
    <citation type="submission" date="2020-04" db="EMBL/GenBank/DDBJ databases">
        <authorList>
            <consortium name="NCBI Genome Project"/>
        </authorList>
    </citation>
    <scope>NUCLEOTIDE SEQUENCE</scope>
    <source>
        <strain evidence="5">CBS 304.34</strain>
    </source>
</reference>
<name>A0A6A6YCQ5_9PEZI</name>
<organism evidence="3">
    <name type="scientific">Mytilinidion resinicola</name>
    <dbReference type="NCBI Taxonomy" id="574789"/>
    <lineage>
        <taxon>Eukaryota</taxon>
        <taxon>Fungi</taxon>
        <taxon>Dikarya</taxon>
        <taxon>Ascomycota</taxon>
        <taxon>Pezizomycotina</taxon>
        <taxon>Dothideomycetes</taxon>
        <taxon>Pleosporomycetidae</taxon>
        <taxon>Mytilinidiales</taxon>
        <taxon>Mytilinidiaceae</taxon>
        <taxon>Mytilinidion</taxon>
    </lineage>
</organism>
<feature type="signal peptide" evidence="2">
    <location>
        <begin position="1"/>
        <end position="22"/>
    </location>
</feature>
<dbReference type="GeneID" id="54469220"/>
<feature type="transmembrane region" description="Helical" evidence="1">
    <location>
        <begin position="102"/>
        <end position="119"/>
    </location>
</feature>
<dbReference type="EMBL" id="MU003707">
    <property type="protein sequence ID" value="KAF2806379.1"/>
    <property type="molecule type" value="Genomic_DNA"/>
</dbReference>
<feature type="transmembrane region" description="Helical" evidence="1">
    <location>
        <begin position="139"/>
        <end position="158"/>
    </location>
</feature>
<keyword evidence="1" id="KW-0472">Membrane</keyword>
<feature type="transmembrane region" description="Helical" evidence="1">
    <location>
        <begin position="74"/>
        <end position="90"/>
    </location>
</feature>
<keyword evidence="1" id="KW-0812">Transmembrane</keyword>
<keyword evidence="4" id="KW-1185">Reference proteome</keyword>
<keyword evidence="2" id="KW-0732">Signal</keyword>
<dbReference type="Proteomes" id="UP000504636">
    <property type="component" value="Unplaced"/>
</dbReference>
<dbReference type="AlphaFoldDB" id="A0A6A6YCQ5"/>
<dbReference type="RefSeq" id="XP_033573343.1">
    <property type="nucleotide sequence ID" value="XM_033728327.1"/>
</dbReference>
<dbReference type="OrthoDB" id="3550824at2759"/>
<evidence type="ECO:0000313" key="5">
    <source>
        <dbReference type="RefSeq" id="XP_033573343.1"/>
    </source>
</evidence>
<protein>
    <submittedName>
        <fullName evidence="3 5">Uncharacterized protein</fullName>
    </submittedName>
</protein>
<sequence>MRSKLMLLCFIVVFCQHISVTASVIPRASSFTFPASSTVSVPPPAIPKFLPISSSSPDTFGISQVSGFYGPGTWGAWIVTGAASWYRVVVDHRHALDPNTSVFLLAINWASVDLIRHVHSQKALKDSGDDSSDEHLGSIGAAFTIVFWGVVHELMQIYGVQFMDEGSKRPQKVRRRKVLTLVIGMVLPFTALSFMLFTFGFFTDTTSLTRFGRTFQHSTGYIMGQT</sequence>
<feature type="transmembrane region" description="Helical" evidence="1">
    <location>
        <begin position="178"/>
        <end position="202"/>
    </location>
</feature>
<evidence type="ECO:0000256" key="1">
    <source>
        <dbReference type="SAM" id="Phobius"/>
    </source>
</evidence>